<dbReference type="Proteomes" id="UP000054396">
    <property type="component" value="Unassembled WGS sequence"/>
</dbReference>
<comment type="caution">
    <text evidence="4">The sequence shown here is derived from an EMBL/GenBank/DDBJ whole genome shotgun (WGS) entry which is preliminary data.</text>
</comment>
<dbReference type="OrthoDB" id="9793083at2"/>
<dbReference type="AlphaFoldDB" id="A0A0W7WLA2"/>
<accession>A0A0W7WLA2</accession>
<evidence type="ECO:0000256" key="2">
    <source>
        <dbReference type="PROSITE-ProRule" id="PRU01091"/>
    </source>
</evidence>
<evidence type="ECO:0000259" key="3">
    <source>
        <dbReference type="PROSITE" id="PS51755"/>
    </source>
</evidence>
<evidence type="ECO:0000313" key="4">
    <source>
        <dbReference type="EMBL" id="KUF11388.1"/>
    </source>
</evidence>
<keyword evidence="5" id="KW-1185">Reference proteome</keyword>
<dbReference type="Gene3D" id="3.40.50.1820">
    <property type="entry name" value="alpha/beta hydrolase"/>
    <property type="match status" value="1"/>
</dbReference>
<dbReference type="InterPro" id="IPR050471">
    <property type="entry name" value="AB_hydrolase"/>
</dbReference>
<dbReference type="PROSITE" id="PS51755">
    <property type="entry name" value="OMPR_PHOB"/>
    <property type="match status" value="1"/>
</dbReference>
<keyword evidence="1 2" id="KW-0238">DNA-binding</keyword>
<protein>
    <recommendedName>
        <fullName evidence="3">OmpR/PhoB-type domain-containing protein</fullName>
    </recommendedName>
</protein>
<dbReference type="Pfam" id="PF00486">
    <property type="entry name" value="Trans_reg_C"/>
    <property type="match status" value="1"/>
</dbReference>
<feature type="DNA-binding region" description="OmpR/PhoB-type" evidence="2">
    <location>
        <begin position="1"/>
        <end position="98"/>
    </location>
</feature>
<dbReference type="SUPFAM" id="SSF46894">
    <property type="entry name" value="C-terminal effector domain of the bipartite response regulators"/>
    <property type="match status" value="1"/>
</dbReference>
<gene>
    <name evidence="4" type="ORF">AVJ23_06380</name>
</gene>
<dbReference type="GO" id="GO:0006355">
    <property type="term" value="P:regulation of DNA-templated transcription"/>
    <property type="evidence" value="ECO:0007669"/>
    <property type="project" value="InterPro"/>
</dbReference>
<dbReference type="SUPFAM" id="SSF53474">
    <property type="entry name" value="alpha/beta-Hydrolases"/>
    <property type="match status" value="1"/>
</dbReference>
<dbReference type="SMART" id="SM00862">
    <property type="entry name" value="Trans_reg_C"/>
    <property type="match status" value="1"/>
</dbReference>
<evidence type="ECO:0000256" key="1">
    <source>
        <dbReference type="ARBA" id="ARBA00023125"/>
    </source>
</evidence>
<dbReference type="InterPro" id="IPR001867">
    <property type="entry name" value="OmpR/PhoB-type_DNA-bd"/>
</dbReference>
<dbReference type="PRINTS" id="PR00111">
    <property type="entry name" value="ABHYDROLASE"/>
</dbReference>
<reference evidence="4 5" key="1">
    <citation type="submission" date="2015-12" db="EMBL/GenBank/DDBJ databases">
        <authorList>
            <person name="Shamseldin A."/>
            <person name="Moawad H."/>
            <person name="Abd El-Rahim W.M."/>
            <person name="Sadowsky M.J."/>
        </authorList>
    </citation>
    <scope>NUCLEOTIDE SEQUENCE [LARGE SCALE GENOMIC DNA]</scope>
    <source>
        <strain evidence="4 5">SJ5A-1</strain>
    </source>
</reference>
<dbReference type="InterPro" id="IPR000073">
    <property type="entry name" value="AB_hydrolase_1"/>
</dbReference>
<name>A0A0W7WLA2_9RHOB</name>
<dbReference type="RefSeq" id="WP_058861333.1">
    <property type="nucleotide sequence ID" value="NZ_LPXO01000003.1"/>
</dbReference>
<dbReference type="InterPro" id="IPR016032">
    <property type="entry name" value="Sig_transdc_resp-reg_C-effctor"/>
</dbReference>
<dbReference type="Pfam" id="PF00561">
    <property type="entry name" value="Abhydrolase_1"/>
    <property type="match status" value="1"/>
</dbReference>
<dbReference type="PANTHER" id="PTHR43433:SF8">
    <property type="entry name" value="BIFUNCTIONAL LIPASE_ADENYLATE CYCLASE LIPJ"/>
    <property type="match status" value="1"/>
</dbReference>
<evidence type="ECO:0000313" key="5">
    <source>
        <dbReference type="Proteomes" id="UP000054396"/>
    </source>
</evidence>
<dbReference type="PANTHER" id="PTHR43433">
    <property type="entry name" value="HYDROLASE, ALPHA/BETA FOLD FAMILY PROTEIN"/>
    <property type="match status" value="1"/>
</dbReference>
<feature type="domain" description="OmpR/PhoB-type" evidence="3">
    <location>
        <begin position="1"/>
        <end position="98"/>
    </location>
</feature>
<dbReference type="GO" id="GO:0000160">
    <property type="term" value="P:phosphorelay signal transduction system"/>
    <property type="evidence" value="ECO:0007669"/>
    <property type="project" value="InterPro"/>
</dbReference>
<dbReference type="EMBL" id="LPXO01000003">
    <property type="protein sequence ID" value="KUF11388.1"/>
    <property type="molecule type" value="Genomic_DNA"/>
</dbReference>
<dbReference type="InterPro" id="IPR036388">
    <property type="entry name" value="WH-like_DNA-bd_sf"/>
</dbReference>
<sequence length="395" mass="42572">MRYRFADVTLDLARHELRRDGAPVHVEPQVFALLALLARRAGEVVSRDALIAEVWKGQIVSDATVAARISAARAAVGDTGRDQAIIRTVPRVGVQLVAEILPEDGPPPGPESPDNAMPPLDVRMATSPDGAGLAWSALGQGPPLLRAGHWMTHQEMDLTSPVWRPWIDRLARGRRLVRYDPRGTGMSERGCPDVSFDKLVEDLGAVADAAGLERFSIFAASQSASVACAYAARHPERIDRLILYGAFAQGSSVRDGEVGAAMTRALSEMILKGWGKPQVGAMRCFSSLFLPQASDAQLQSFIDLQVASASPEWAATLREVCSNVDVTGLLPQVRAPVLVCHALHDSLQPFSQAQLFARLLPDASLLSIDSGNHILVPDEPGFTRLMDAVDAFLAR</sequence>
<dbReference type="STRING" id="1685382.AVJ23_06380"/>
<dbReference type="GO" id="GO:0003677">
    <property type="term" value="F:DNA binding"/>
    <property type="evidence" value="ECO:0007669"/>
    <property type="project" value="UniProtKB-UniRule"/>
</dbReference>
<dbReference type="Gene3D" id="1.10.10.10">
    <property type="entry name" value="Winged helix-like DNA-binding domain superfamily/Winged helix DNA-binding domain"/>
    <property type="match status" value="1"/>
</dbReference>
<dbReference type="InterPro" id="IPR029058">
    <property type="entry name" value="AB_hydrolase_fold"/>
</dbReference>
<proteinExistence type="predicted"/>
<organism evidence="4 5">
    <name type="scientific">Pseudoponticoccus marisrubri</name>
    <dbReference type="NCBI Taxonomy" id="1685382"/>
    <lineage>
        <taxon>Bacteria</taxon>
        <taxon>Pseudomonadati</taxon>
        <taxon>Pseudomonadota</taxon>
        <taxon>Alphaproteobacteria</taxon>
        <taxon>Rhodobacterales</taxon>
        <taxon>Roseobacteraceae</taxon>
        <taxon>Pseudoponticoccus</taxon>
    </lineage>
</organism>